<feature type="chain" id="PRO_5003711085" evidence="2">
    <location>
        <begin position="22"/>
        <end position="153"/>
    </location>
</feature>
<dbReference type="VEuPathDB" id="PiroplasmaDB:BMR1_01G00995"/>
<sequence>MKLYSSNNVILILCMIVQTISENVNNISWLQLENCVKNISPLMLKMFCSGKVPSMMWKCELNQLSLKQTKKSPIIASKNIKNLIPTKSYKDAKPNGIDIKSTNESIDNYNPHYLKDGDSQYDTITLVGGAFGCIGLALAIIGIFYYKHYKETF</sequence>
<dbReference type="AlphaFoldDB" id="I7J593"/>
<dbReference type="GeneID" id="24423274"/>
<keyword evidence="1" id="KW-1133">Transmembrane helix</keyword>
<reference evidence="3 4" key="2">
    <citation type="journal article" date="2013" name="PLoS ONE">
        <title>Whole genome mapping and re-organization of the nuclear and mitochondrial genomes of Babesia microti isolates.</title>
        <authorList>
            <person name="Cornillot E."/>
            <person name="Dassouli A."/>
            <person name="Garg A."/>
            <person name="Pachikara N."/>
            <person name="Randazzo S."/>
            <person name="Depoix D."/>
            <person name="Carcy B."/>
            <person name="Delbecq S."/>
            <person name="Frutos R."/>
            <person name="Silva J.C."/>
            <person name="Sutton R."/>
            <person name="Krause P.J."/>
            <person name="Mamoun C.B."/>
        </authorList>
    </citation>
    <scope>NUCLEOTIDE SEQUENCE [LARGE SCALE GENOMIC DNA]</scope>
    <source>
        <strain evidence="3 4">RI</strain>
    </source>
</reference>
<accession>I7J593</accession>
<reference evidence="3 4" key="3">
    <citation type="journal article" date="2016" name="Sci. Rep.">
        <title>Genome-wide diversity and gene expression profiling of Babesia microti isolates identify polymorphic genes that mediate host-pathogen interactions.</title>
        <authorList>
            <person name="Silva J.C."/>
            <person name="Cornillot E."/>
            <person name="McCracken C."/>
            <person name="Usmani-Brown S."/>
            <person name="Dwivedi A."/>
            <person name="Ifeonu O.O."/>
            <person name="Crabtree J."/>
            <person name="Gotia H.T."/>
            <person name="Virji A.Z."/>
            <person name="Reynes C."/>
            <person name="Colinge J."/>
            <person name="Kumar V."/>
            <person name="Lawres L."/>
            <person name="Pazzi J.E."/>
            <person name="Pablo J.V."/>
            <person name="Hung C."/>
            <person name="Brancato J."/>
            <person name="Kumari P."/>
            <person name="Orvis J."/>
            <person name="Tretina K."/>
            <person name="Chibucos M."/>
            <person name="Ott S."/>
            <person name="Sadzewicz L."/>
            <person name="Sengamalay N."/>
            <person name="Shetty A.C."/>
            <person name="Su Q."/>
            <person name="Tallon L."/>
            <person name="Fraser C.M."/>
            <person name="Frutos R."/>
            <person name="Molina D.M."/>
            <person name="Krause P.J."/>
            <person name="Ben Mamoun C."/>
        </authorList>
    </citation>
    <scope>NUCLEOTIDE SEQUENCE [LARGE SCALE GENOMIC DNA]</scope>
    <source>
        <strain evidence="3 4">RI</strain>
    </source>
</reference>
<evidence type="ECO:0000313" key="3">
    <source>
        <dbReference type="EMBL" id="CCF72662.1"/>
    </source>
</evidence>
<dbReference type="KEGG" id="bmic:BMR1_01G00995"/>
<evidence type="ECO:0000256" key="2">
    <source>
        <dbReference type="SAM" id="SignalP"/>
    </source>
</evidence>
<reference evidence="3 4" key="1">
    <citation type="journal article" date="2012" name="Nucleic Acids Res.">
        <title>Sequencing of the smallest Apicomplexan genome from the human pathogen Babesia microti.</title>
        <authorList>
            <person name="Cornillot E."/>
            <person name="Hadj-Kaddour K."/>
            <person name="Dassouli A."/>
            <person name="Noel B."/>
            <person name="Ranwez V."/>
            <person name="Vacherie B."/>
            <person name="Augagneur Y."/>
            <person name="Bres V."/>
            <person name="Duclos A."/>
            <person name="Randazzo S."/>
            <person name="Carcy B."/>
            <person name="Debierre-Grockiego F."/>
            <person name="Delbecq S."/>
            <person name="Moubri-Menage K."/>
            <person name="Shams-Eldin H."/>
            <person name="Usmani-Brown S."/>
            <person name="Bringaud F."/>
            <person name="Wincker P."/>
            <person name="Vivares C.P."/>
            <person name="Schwarz R.T."/>
            <person name="Schetters T.P."/>
            <person name="Krause P.J."/>
            <person name="Gorenflot A."/>
            <person name="Berry V."/>
            <person name="Barbe V."/>
            <person name="Ben Mamoun C."/>
        </authorList>
    </citation>
    <scope>NUCLEOTIDE SEQUENCE [LARGE SCALE GENOMIC DNA]</scope>
    <source>
        <strain evidence="3 4">RI</strain>
    </source>
</reference>
<dbReference type="Proteomes" id="UP000002899">
    <property type="component" value="Chromosome I"/>
</dbReference>
<dbReference type="EMBL" id="FO082871">
    <property type="protein sequence ID" value="CCF72662.1"/>
    <property type="molecule type" value="Genomic_DNA"/>
</dbReference>
<evidence type="ECO:0000256" key="1">
    <source>
        <dbReference type="SAM" id="Phobius"/>
    </source>
</evidence>
<proteinExistence type="predicted"/>
<evidence type="ECO:0000313" key="4">
    <source>
        <dbReference type="Proteomes" id="UP000002899"/>
    </source>
</evidence>
<dbReference type="RefSeq" id="XP_012647271.1">
    <property type="nucleotide sequence ID" value="XM_012791817.1"/>
</dbReference>
<organism evidence="3 4">
    <name type="scientific">Babesia microti (strain RI)</name>
    <dbReference type="NCBI Taxonomy" id="1133968"/>
    <lineage>
        <taxon>Eukaryota</taxon>
        <taxon>Sar</taxon>
        <taxon>Alveolata</taxon>
        <taxon>Apicomplexa</taxon>
        <taxon>Aconoidasida</taxon>
        <taxon>Piroplasmida</taxon>
        <taxon>Babesiidae</taxon>
        <taxon>Babesia</taxon>
    </lineage>
</organism>
<protein>
    <submittedName>
        <fullName evidence="3">Uncharacterized protein</fullName>
    </submittedName>
</protein>
<keyword evidence="2" id="KW-0732">Signal</keyword>
<gene>
    <name evidence="3" type="ORF">BMR1_01G00995</name>
</gene>
<keyword evidence="1" id="KW-0472">Membrane</keyword>
<keyword evidence="4" id="KW-1185">Reference proteome</keyword>
<feature type="transmembrane region" description="Helical" evidence="1">
    <location>
        <begin position="124"/>
        <end position="146"/>
    </location>
</feature>
<keyword evidence="1" id="KW-0812">Transmembrane</keyword>
<name>I7J593_BABMR</name>
<feature type="signal peptide" evidence="2">
    <location>
        <begin position="1"/>
        <end position="21"/>
    </location>
</feature>